<dbReference type="EMBL" id="JH431151">
    <property type="status" value="NOT_ANNOTATED_CDS"/>
    <property type="molecule type" value="Genomic_DNA"/>
</dbReference>
<evidence type="ECO:0000313" key="1">
    <source>
        <dbReference type="EnsemblMetazoa" id="SMAR002443-PA"/>
    </source>
</evidence>
<sequence length="139" mass="15626">RNNNFHVSISLPPEIFPAWPKTGFKQLSSDHKSYLQLLTSCNVICYMKHRIAADNEEVNNIKALEKGKLMYDGRKIEACSICVVDNDLYFTGIVGAAMKKKEGNFLEIEKKLESKLIQVHGSSKGCGELQHQGLERSVN</sequence>
<reference evidence="1" key="2">
    <citation type="submission" date="2015-02" db="UniProtKB">
        <authorList>
            <consortium name="EnsemblMetazoa"/>
        </authorList>
    </citation>
    <scope>IDENTIFICATION</scope>
</reference>
<dbReference type="Proteomes" id="UP000014500">
    <property type="component" value="Unassembled WGS sequence"/>
</dbReference>
<accession>T1IN67</accession>
<dbReference type="EnsemblMetazoa" id="SMAR002443-RA">
    <property type="protein sequence ID" value="SMAR002443-PA"/>
    <property type="gene ID" value="SMAR002443"/>
</dbReference>
<evidence type="ECO:0000313" key="2">
    <source>
        <dbReference type="Proteomes" id="UP000014500"/>
    </source>
</evidence>
<dbReference type="HOGENOM" id="CLU_1850240_0_0_1"/>
<protein>
    <submittedName>
        <fullName evidence="1">Uncharacterized protein</fullName>
    </submittedName>
</protein>
<proteinExistence type="predicted"/>
<reference evidence="2" key="1">
    <citation type="submission" date="2011-05" db="EMBL/GenBank/DDBJ databases">
        <authorList>
            <person name="Richards S.R."/>
            <person name="Qu J."/>
            <person name="Jiang H."/>
            <person name="Jhangiani S.N."/>
            <person name="Agravi P."/>
            <person name="Goodspeed R."/>
            <person name="Gross S."/>
            <person name="Mandapat C."/>
            <person name="Jackson L."/>
            <person name="Mathew T."/>
            <person name="Pu L."/>
            <person name="Thornton R."/>
            <person name="Saada N."/>
            <person name="Wilczek-Boney K.B."/>
            <person name="Lee S."/>
            <person name="Kovar C."/>
            <person name="Wu Y."/>
            <person name="Scherer S.E."/>
            <person name="Worley K.C."/>
            <person name="Muzny D.M."/>
            <person name="Gibbs R."/>
        </authorList>
    </citation>
    <scope>NUCLEOTIDE SEQUENCE</scope>
    <source>
        <strain evidence="2">Brora</strain>
    </source>
</reference>
<organism evidence="1 2">
    <name type="scientific">Strigamia maritima</name>
    <name type="common">European centipede</name>
    <name type="synonym">Geophilus maritimus</name>
    <dbReference type="NCBI Taxonomy" id="126957"/>
    <lineage>
        <taxon>Eukaryota</taxon>
        <taxon>Metazoa</taxon>
        <taxon>Ecdysozoa</taxon>
        <taxon>Arthropoda</taxon>
        <taxon>Myriapoda</taxon>
        <taxon>Chilopoda</taxon>
        <taxon>Pleurostigmophora</taxon>
        <taxon>Geophilomorpha</taxon>
        <taxon>Linotaeniidae</taxon>
        <taxon>Strigamia</taxon>
    </lineage>
</organism>
<dbReference type="OMA" id="TSCNVIC"/>
<dbReference type="AlphaFoldDB" id="T1IN67"/>
<name>T1IN67_STRMM</name>
<keyword evidence="2" id="KW-1185">Reference proteome</keyword>